<dbReference type="InterPro" id="IPR002156">
    <property type="entry name" value="RNaseH_domain"/>
</dbReference>
<organism evidence="2">
    <name type="scientific">Glycine soja</name>
    <name type="common">Wild soybean</name>
    <dbReference type="NCBI Taxonomy" id="3848"/>
    <lineage>
        <taxon>Eukaryota</taxon>
        <taxon>Viridiplantae</taxon>
        <taxon>Streptophyta</taxon>
        <taxon>Embryophyta</taxon>
        <taxon>Tracheophyta</taxon>
        <taxon>Spermatophyta</taxon>
        <taxon>Magnoliopsida</taxon>
        <taxon>eudicotyledons</taxon>
        <taxon>Gunneridae</taxon>
        <taxon>Pentapetalae</taxon>
        <taxon>rosids</taxon>
        <taxon>fabids</taxon>
        <taxon>Fabales</taxon>
        <taxon>Fabaceae</taxon>
        <taxon>Papilionoideae</taxon>
        <taxon>50 kb inversion clade</taxon>
        <taxon>NPAAA clade</taxon>
        <taxon>indigoferoid/millettioid clade</taxon>
        <taxon>Phaseoleae</taxon>
        <taxon>Glycine</taxon>
        <taxon>Glycine subgen. Soja</taxon>
    </lineage>
</organism>
<sequence>MQTLHQWQQLNSVHQTHQPSTSKNNTQWTPPPHNFLKCNLDAAIFNDNNLFGVGICLRDNNGCFFKAITLTANGKPTLKEVEAWALHKAIKWTQQLNIHNIIFEMDCKSIVDNLVVNFKGSIDYHALLQKCKANLSNLLNSKVSFVKM</sequence>
<gene>
    <name evidence="2" type="ORF">glysoja_043630</name>
</gene>
<dbReference type="Gene3D" id="3.30.420.10">
    <property type="entry name" value="Ribonuclease H-like superfamily/Ribonuclease H"/>
    <property type="match status" value="1"/>
</dbReference>
<dbReference type="InterPro" id="IPR052929">
    <property type="entry name" value="RNase_H-like_EbsB-rel"/>
</dbReference>
<name>A0A0B2P551_GLYSO</name>
<dbReference type="SUPFAM" id="SSF53098">
    <property type="entry name" value="Ribonuclease H-like"/>
    <property type="match status" value="1"/>
</dbReference>
<dbReference type="GO" id="GO:0004523">
    <property type="term" value="F:RNA-DNA hybrid ribonuclease activity"/>
    <property type="evidence" value="ECO:0007669"/>
    <property type="project" value="InterPro"/>
</dbReference>
<dbReference type="PANTHER" id="PTHR47074:SF48">
    <property type="entry name" value="POLYNUCLEOTIDYL TRANSFERASE, RIBONUCLEASE H-LIKE SUPERFAMILY PROTEIN"/>
    <property type="match status" value="1"/>
</dbReference>
<feature type="domain" description="RNase H type-1" evidence="1">
    <location>
        <begin position="39"/>
        <end position="146"/>
    </location>
</feature>
<dbReference type="InterPro" id="IPR012337">
    <property type="entry name" value="RNaseH-like_sf"/>
</dbReference>
<dbReference type="EMBL" id="KN670077">
    <property type="protein sequence ID" value="KHN02823.1"/>
    <property type="molecule type" value="Genomic_DNA"/>
</dbReference>
<reference evidence="2" key="1">
    <citation type="submission" date="2014-07" db="EMBL/GenBank/DDBJ databases">
        <title>Identification of a novel salt tolerance gene in wild soybean by whole-genome sequencing.</title>
        <authorList>
            <person name="Lam H.-M."/>
            <person name="Qi X."/>
            <person name="Li M.-W."/>
            <person name="Liu X."/>
            <person name="Xie M."/>
            <person name="Ni M."/>
            <person name="Xu X."/>
        </authorList>
    </citation>
    <scope>NUCLEOTIDE SEQUENCE [LARGE SCALE GENOMIC DNA]</scope>
    <source>
        <tissue evidence="2">Root</tissue>
    </source>
</reference>
<accession>A0A0B2P551</accession>
<dbReference type="Pfam" id="PF13456">
    <property type="entry name" value="RVT_3"/>
    <property type="match status" value="1"/>
</dbReference>
<evidence type="ECO:0000313" key="2">
    <source>
        <dbReference type="EMBL" id="KHN02823.1"/>
    </source>
</evidence>
<dbReference type="CDD" id="cd06222">
    <property type="entry name" value="RNase_H_like"/>
    <property type="match status" value="1"/>
</dbReference>
<dbReference type="GO" id="GO:0003676">
    <property type="term" value="F:nucleic acid binding"/>
    <property type="evidence" value="ECO:0007669"/>
    <property type="project" value="InterPro"/>
</dbReference>
<evidence type="ECO:0000259" key="1">
    <source>
        <dbReference type="Pfam" id="PF13456"/>
    </source>
</evidence>
<dbReference type="AlphaFoldDB" id="A0A0B2P551"/>
<dbReference type="InterPro" id="IPR044730">
    <property type="entry name" value="RNase_H-like_dom_plant"/>
</dbReference>
<dbReference type="PANTHER" id="PTHR47074">
    <property type="entry name" value="BNAC02G40300D PROTEIN"/>
    <property type="match status" value="1"/>
</dbReference>
<dbReference type="InterPro" id="IPR036397">
    <property type="entry name" value="RNaseH_sf"/>
</dbReference>
<protein>
    <recommendedName>
        <fullName evidence="1">RNase H type-1 domain-containing protein</fullName>
    </recommendedName>
</protein>
<proteinExistence type="predicted"/>
<dbReference type="Proteomes" id="UP000053555">
    <property type="component" value="Unassembled WGS sequence"/>
</dbReference>